<dbReference type="Pfam" id="PF18911">
    <property type="entry name" value="PKD_4"/>
    <property type="match status" value="1"/>
</dbReference>
<dbReference type="Gene3D" id="2.115.10.20">
    <property type="entry name" value="Glycosyl hydrolase domain, family 43"/>
    <property type="match status" value="1"/>
</dbReference>
<dbReference type="Gene3D" id="2.60.40.10">
    <property type="entry name" value="Immunoglobulins"/>
    <property type="match status" value="1"/>
</dbReference>
<dbReference type="SMART" id="SM00089">
    <property type="entry name" value="PKD"/>
    <property type="match status" value="1"/>
</dbReference>
<protein>
    <submittedName>
        <fullName evidence="2">PKD domain-containing protein</fullName>
    </submittedName>
</protein>
<name>A0A8J7MEQ9_9BACT</name>
<evidence type="ECO:0000259" key="1">
    <source>
        <dbReference type="PROSITE" id="PS50093"/>
    </source>
</evidence>
<organism evidence="2 3">
    <name type="scientific">Persicirhabdus sediminis</name>
    <dbReference type="NCBI Taxonomy" id="454144"/>
    <lineage>
        <taxon>Bacteria</taxon>
        <taxon>Pseudomonadati</taxon>
        <taxon>Verrucomicrobiota</taxon>
        <taxon>Verrucomicrobiia</taxon>
        <taxon>Verrucomicrobiales</taxon>
        <taxon>Verrucomicrobiaceae</taxon>
        <taxon>Persicirhabdus</taxon>
    </lineage>
</organism>
<dbReference type="InterPro" id="IPR013783">
    <property type="entry name" value="Ig-like_fold"/>
</dbReference>
<reference evidence="2" key="1">
    <citation type="submission" date="2021-01" db="EMBL/GenBank/DDBJ databases">
        <title>Modified the classification status of verrucomicrobia.</title>
        <authorList>
            <person name="Feng X."/>
        </authorList>
    </citation>
    <scope>NUCLEOTIDE SEQUENCE</scope>
    <source>
        <strain evidence="2">_KCTC 22039</strain>
    </source>
</reference>
<accession>A0A8J7MEQ9</accession>
<dbReference type="InterPro" id="IPR022409">
    <property type="entry name" value="PKD/Chitinase_dom"/>
</dbReference>
<gene>
    <name evidence="2" type="ORF">JIN82_09225</name>
</gene>
<dbReference type="EMBL" id="JAENIM010000039">
    <property type="protein sequence ID" value="MBK1791330.1"/>
    <property type="molecule type" value="Genomic_DNA"/>
</dbReference>
<dbReference type="InterPro" id="IPR023296">
    <property type="entry name" value="Glyco_hydro_beta-prop_sf"/>
</dbReference>
<sequence>MCLSPSAWSQASYKIGDFETEVVRLNNGQPIISRATFTAAGLEVDNTDAGKHVGGYNINGPSLIRVPSWLADDEKADPTAEYYLYFAGHYGRSIRMAWAANIEGPYTLFNNEAGDDDGYPGYGVLDVNSNIDLVDDNQLKASDCASPDVIVDEENEQLLLFFHVNSSTGDESALGNNYFNTGGQTSWVATSRTGLNFNGGDDVESDTYGDGEPGHGIKAQRLANAYMRVFTDPNGHYHAFTNYGPIWKAPAEGIWSAAWEHEKWAINSGTTGSTADAQVTGGGNPVWMNLYNNYLINGLTTERGYAGFSGDSGLYNQNAPRTGAPRHFATRQLNDGVTLEVYYTCRGEKPESVYKTTMDMSTGDYTSWTTDVTGDSWVHERVLFPEEEWEGAIRSLAYSKNGGEANKRAIRDPDVFTDVDGKTYLLYSAGPEEGIGIASLNNKPVAVATISSLEVEGGELVYFDASESYDTDGSIVSYQWDFADASRPSQRIAHTHAFQLAGVYPVMLTVIDDLGGENSLVVNVTVNSSVQHSDGDIMPDSWELANGSDLNAADGQLDNNGNGYTNEDEYILGMQAKASSAVFFVQSQIDDGKKVTVSWPSIHDRFYAIYKSTDLLNWQLVAEDIEPTVPVNQIEFDLQDEDKVFIRVEASMP</sequence>
<dbReference type="InterPro" id="IPR000601">
    <property type="entry name" value="PKD_dom"/>
</dbReference>
<dbReference type="AlphaFoldDB" id="A0A8J7MEQ9"/>
<evidence type="ECO:0000313" key="2">
    <source>
        <dbReference type="EMBL" id="MBK1791330.1"/>
    </source>
</evidence>
<dbReference type="SUPFAM" id="SSF49299">
    <property type="entry name" value="PKD domain"/>
    <property type="match status" value="1"/>
</dbReference>
<dbReference type="PROSITE" id="PS50093">
    <property type="entry name" value="PKD"/>
    <property type="match status" value="1"/>
</dbReference>
<dbReference type="Proteomes" id="UP000624703">
    <property type="component" value="Unassembled WGS sequence"/>
</dbReference>
<dbReference type="InterPro" id="IPR035986">
    <property type="entry name" value="PKD_dom_sf"/>
</dbReference>
<proteinExistence type="predicted"/>
<dbReference type="CDD" id="cd00146">
    <property type="entry name" value="PKD"/>
    <property type="match status" value="1"/>
</dbReference>
<evidence type="ECO:0000313" key="3">
    <source>
        <dbReference type="Proteomes" id="UP000624703"/>
    </source>
</evidence>
<comment type="caution">
    <text evidence="2">The sequence shown here is derived from an EMBL/GenBank/DDBJ whole genome shotgun (WGS) entry which is preliminary data.</text>
</comment>
<feature type="domain" description="PKD" evidence="1">
    <location>
        <begin position="444"/>
        <end position="526"/>
    </location>
</feature>
<keyword evidence="3" id="KW-1185">Reference proteome</keyword>